<evidence type="ECO:0000256" key="2">
    <source>
        <dbReference type="ARBA" id="ARBA00022448"/>
    </source>
</evidence>
<keyword evidence="8" id="KW-1185">Reference proteome</keyword>
<evidence type="ECO:0000259" key="6">
    <source>
        <dbReference type="PROSITE" id="PS50893"/>
    </source>
</evidence>
<dbReference type="SUPFAM" id="SSF52540">
    <property type="entry name" value="P-loop containing nucleoside triphosphate hydrolases"/>
    <property type="match status" value="1"/>
</dbReference>
<dbReference type="InterPro" id="IPR003593">
    <property type="entry name" value="AAA+_ATPase"/>
</dbReference>
<accession>A0A1G9DH20</accession>
<dbReference type="RefSeq" id="WP_092629887.1">
    <property type="nucleotide sequence ID" value="NZ_FNFM01000010.1"/>
</dbReference>
<proteinExistence type="inferred from homology"/>
<feature type="region of interest" description="Disordered" evidence="5">
    <location>
        <begin position="300"/>
        <end position="441"/>
    </location>
</feature>
<dbReference type="Pfam" id="PF00005">
    <property type="entry name" value="ABC_tran"/>
    <property type="match status" value="1"/>
</dbReference>
<keyword evidence="3" id="KW-0547">Nucleotide-binding</keyword>
<name>A0A1G9DH20_ACTMZ</name>
<comment type="similarity">
    <text evidence="1">Belongs to the ABC transporter superfamily.</text>
</comment>
<feature type="compositionally biased region" description="Low complexity" evidence="5">
    <location>
        <begin position="300"/>
        <end position="362"/>
    </location>
</feature>
<evidence type="ECO:0000256" key="3">
    <source>
        <dbReference type="ARBA" id="ARBA00022741"/>
    </source>
</evidence>
<dbReference type="OrthoDB" id="9804819at2"/>
<dbReference type="Gene3D" id="3.40.50.300">
    <property type="entry name" value="P-loop containing nucleotide triphosphate hydrolases"/>
    <property type="match status" value="1"/>
</dbReference>
<dbReference type="AlphaFoldDB" id="A0A1G9DH20"/>
<organism evidence="7 8">
    <name type="scientific">Actinopolyspora mzabensis</name>
    <dbReference type="NCBI Taxonomy" id="995066"/>
    <lineage>
        <taxon>Bacteria</taxon>
        <taxon>Bacillati</taxon>
        <taxon>Actinomycetota</taxon>
        <taxon>Actinomycetes</taxon>
        <taxon>Actinopolysporales</taxon>
        <taxon>Actinopolysporaceae</taxon>
        <taxon>Actinopolyspora</taxon>
    </lineage>
</organism>
<dbReference type="SMART" id="SM00382">
    <property type="entry name" value="AAA"/>
    <property type="match status" value="1"/>
</dbReference>
<dbReference type="PANTHER" id="PTHR43335:SF4">
    <property type="entry name" value="ABC TRANSPORTER, ATP-BINDING PROTEIN"/>
    <property type="match status" value="1"/>
</dbReference>
<evidence type="ECO:0000313" key="7">
    <source>
        <dbReference type="EMBL" id="SDK63187.1"/>
    </source>
</evidence>
<dbReference type="InterPro" id="IPR027417">
    <property type="entry name" value="P-loop_NTPase"/>
</dbReference>
<dbReference type="EMBL" id="FNFM01000010">
    <property type="protein sequence ID" value="SDK63187.1"/>
    <property type="molecule type" value="Genomic_DNA"/>
</dbReference>
<evidence type="ECO:0000256" key="4">
    <source>
        <dbReference type="ARBA" id="ARBA00022840"/>
    </source>
</evidence>
<dbReference type="Proteomes" id="UP000199213">
    <property type="component" value="Unassembled WGS sequence"/>
</dbReference>
<evidence type="ECO:0000256" key="1">
    <source>
        <dbReference type="ARBA" id="ARBA00005417"/>
    </source>
</evidence>
<dbReference type="PROSITE" id="PS00211">
    <property type="entry name" value="ABC_TRANSPORTER_1"/>
    <property type="match status" value="1"/>
</dbReference>
<keyword evidence="2" id="KW-0813">Transport</keyword>
<keyword evidence="4 7" id="KW-0067">ATP-binding</keyword>
<reference evidence="8" key="1">
    <citation type="submission" date="2016-10" db="EMBL/GenBank/DDBJ databases">
        <authorList>
            <person name="Varghese N."/>
            <person name="Submissions S."/>
        </authorList>
    </citation>
    <scope>NUCLEOTIDE SEQUENCE [LARGE SCALE GENOMIC DNA]</scope>
    <source>
        <strain evidence="8">DSM 45460</strain>
    </source>
</reference>
<dbReference type="GO" id="GO:0016887">
    <property type="term" value="F:ATP hydrolysis activity"/>
    <property type="evidence" value="ECO:0007669"/>
    <property type="project" value="InterPro"/>
</dbReference>
<dbReference type="InterPro" id="IPR017871">
    <property type="entry name" value="ABC_transporter-like_CS"/>
</dbReference>
<dbReference type="GO" id="GO:0005524">
    <property type="term" value="F:ATP binding"/>
    <property type="evidence" value="ECO:0007669"/>
    <property type="project" value="UniProtKB-KW"/>
</dbReference>
<gene>
    <name evidence="7" type="ORF">SAMN04487820_11091</name>
</gene>
<evidence type="ECO:0000256" key="5">
    <source>
        <dbReference type="SAM" id="MobiDB-lite"/>
    </source>
</evidence>
<protein>
    <submittedName>
        <fullName evidence="7">ABC-2 type transport system ATP-binding protein</fullName>
    </submittedName>
</protein>
<sequence>MHDGSGRILVQQLHKSFGPLTAVQNLDFAVEPGSVTGFLGPNGSGKTTTLRMILGLMKPTSGAAYVEGVPFTKLRNPARVVGAVLDSQSFHPGHTARGHLRCYTAALELPDEQADQVLELVGLGNAARRKTKGFSLGMRQRLALATALLGDPRILILDEPANGMDPEGIAWLRGFLKAYASTGRTVLVSSHLLREMEHTVDHVVIVSRGHSVYNGSLEQLRAGRQSRVLVRVSDPMTLSSMLRESGVSTEYLRDGRLAVTGVDTRGIADLALRAGVAIQELQESSGDLEQLFFQLTEGQFTGSQQPFGPGQQPAPGTTGQQRWQPQPVQPQPVQQQPIPQHPAQQQGYAQQPFQQPPQQWQQSPPPPSQQPPGQQFQPESAAPSPWAPDNAGQRSAESSPPESGPPGLGSGYRSRAEEPESERREAEHSRADEDTHGGENR</sequence>
<feature type="domain" description="ABC transporter" evidence="6">
    <location>
        <begin position="8"/>
        <end position="233"/>
    </location>
</feature>
<dbReference type="PANTHER" id="PTHR43335">
    <property type="entry name" value="ABC TRANSPORTER, ATP-BINDING PROTEIN"/>
    <property type="match status" value="1"/>
</dbReference>
<evidence type="ECO:0000313" key="8">
    <source>
        <dbReference type="Proteomes" id="UP000199213"/>
    </source>
</evidence>
<feature type="compositionally biased region" description="Basic and acidic residues" evidence="5">
    <location>
        <begin position="414"/>
        <end position="441"/>
    </location>
</feature>
<dbReference type="PROSITE" id="PS50893">
    <property type="entry name" value="ABC_TRANSPORTER_2"/>
    <property type="match status" value="1"/>
</dbReference>
<dbReference type="InterPro" id="IPR003439">
    <property type="entry name" value="ABC_transporter-like_ATP-bd"/>
</dbReference>